<keyword evidence="4" id="KW-1185">Reference proteome</keyword>
<accession>A0ABQ1UWU2</accession>
<feature type="region of interest" description="Disordered" evidence="1">
    <location>
        <begin position="20"/>
        <end position="91"/>
    </location>
</feature>
<reference evidence="4" key="1">
    <citation type="journal article" date="2019" name="Int. J. Syst. Evol. Microbiol.">
        <title>The Global Catalogue of Microorganisms (GCM) 10K type strain sequencing project: providing services to taxonomists for standard genome sequencing and annotation.</title>
        <authorList>
            <consortium name="The Broad Institute Genomics Platform"/>
            <consortium name="The Broad Institute Genome Sequencing Center for Infectious Disease"/>
            <person name="Wu L."/>
            <person name="Ma J."/>
        </authorList>
    </citation>
    <scope>NUCLEOTIDE SEQUENCE [LARGE SCALE GENOMIC DNA]</scope>
    <source>
        <strain evidence="4">CGMCC 1.16060</strain>
    </source>
</reference>
<organism evidence="3 4">
    <name type="scientific">Flavobacterium limi</name>
    <dbReference type="NCBI Taxonomy" id="2045105"/>
    <lineage>
        <taxon>Bacteria</taxon>
        <taxon>Pseudomonadati</taxon>
        <taxon>Bacteroidota</taxon>
        <taxon>Flavobacteriia</taxon>
        <taxon>Flavobacteriales</taxon>
        <taxon>Flavobacteriaceae</taxon>
        <taxon>Flavobacterium</taxon>
    </lineage>
</organism>
<sequence>MKDLNFPEISKEIQQSVYGAWGGSQSNDPNGGWYDNGDGITIITNPGGGSGGGSGDWGSGGIGDDGGDQWDQPGSGGGGGGSPDPAIADGILENPNASELWWLFTNTNEVSLALMAHNRDVALEYGRQLPGTLNGQGDALRHSMWSAMDAADLGLAKAREFHTLHETSNPDASNAMDLHNNNWGFQWFQNHGNPDGQEFQFVQDFLNAWNNGEIQTHP</sequence>
<dbReference type="RefSeq" id="WP_163396388.1">
    <property type="nucleotide sequence ID" value="NZ_BMKP01000013.1"/>
</dbReference>
<dbReference type="Pfam" id="PF22322">
    <property type="entry name" value="DUF6973"/>
    <property type="match status" value="1"/>
</dbReference>
<evidence type="ECO:0000313" key="3">
    <source>
        <dbReference type="EMBL" id="GGF28107.1"/>
    </source>
</evidence>
<comment type="caution">
    <text evidence="3">The sequence shown here is derived from an EMBL/GenBank/DDBJ whole genome shotgun (WGS) entry which is preliminary data.</text>
</comment>
<protein>
    <recommendedName>
        <fullName evidence="2">DUF6973 domain-containing protein</fullName>
    </recommendedName>
</protein>
<name>A0ABQ1UWU2_9FLAO</name>
<dbReference type="InterPro" id="IPR054246">
    <property type="entry name" value="DUF6973"/>
</dbReference>
<evidence type="ECO:0000313" key="4">
    <source>
        <dbReference type="Proteomes" id="UP000655016"/>
    </source>
</evidence>
<dbReference type="EMBL" id="BMKP01000013">
    <property type="protein sequence ID" value="GGF28107.1"/>
    <property type="molecule type" value="Genomic_DNA"/>
</dbReference>
<feature type="compositionally biased region" description="Gly residues" evidence="1">
    <location>
        <begin position="46"/>
        <end position="64"/>
    </location>
</feature>
<gene>
    <name evidence="3" type="ORF">GCM10011518_41770</name>
</gene>
<feature type="domain" description="DUF6973" evidence="2">
    <location>
        <begin position="132"/>
        <end position="208"/>
    </location>
</feature>
<evidence type="ECO:0000259" key="2">
    <source>
        <dbReference type="Pfam" id="PF22322"/>
    </source>
</evidence>
<proteinExistence type="predicted"/>
<feature type="compositionally biased region" description="Low complexity" evidence="1">
    <location>
        <begin position="36"/>
        <end position="45"/>
    </location>
</feature>
<dbReference type="Proteomes" id="UP000655016">
    <property type="component" value="Unassembled WGS sequence"/>
</dbReference>
<evidence type="ECO:0000256" key="1">
    <source>
        <dbReference type="SAM" id="MobiDB-lite"/>
    </source>
</evidence>
<feature type="compositionally biased region" description="Polar residues" evidence="1">
    <location>
        <begin position="20"/>
        <end position="29"/>
    </location>
</feature>